<keyword evidence="3" id="KW-1185">Reference proteome</keyword>
<reference evidence="2 3" key="1">
    <citation type="submission" date="2015-01" db="EMBL/GenBank/DDBJ databases">
        <title>Evolution of Trichinella species and genotypes.</title>
        <authorList>
            <person name="Korhonen P.K."/>
            <person name="Edoardo P."/>
            <person name="Giuseppe L.R."/>
            <person name="Gasser R.B."/>
        </authorList>
    </citation>
    <scope>NUCLEOTIDE SEQUENCE [LARGE SCALE GENOMIC DNA]</scope>
    <source>
        <strain evidence="2">ISS417</strain>
    </source>
</reference>
<organism evidence="2 3">
    <name type="scientific">Trichinella murrelli</name>
    <dbReference type="NCBI Taxonomy" id="144512"/>
    <lineage>
        <taxon>Eukaryota</taxon>
        <taxon>Metazoa</taxon>
        <taxon>Ecdysozoa</taxon>
        <taxon>Nematoda</taxon>
        <taxon>Enoplea</taxon>
        <taxon>Dorylaimia</taxon>
        <taxon>Trichinellida</taxon>
        <taxon>Trichinellidae</taxon>
        <taxon>Trichinella</taxon>
    </lineage>
</organism>
<comment type="caution">
    <text evidence="2">The sequence shown here is derived from an EMBL/GenBank/DDBJ whole genome shotgun (WGS) entry which is preliminary data.</text>
</comment>
<keyword evidence="1" id="KW-1133">Transmembrane helix</keyword>
<dbReference type="EMBL" id="JYDJ01000255">
    <property type="protein sequence ID" value="KRX38768.1"/>
    <property type="molecule type" value="Genomic_DNA"/>
</dbReference>
<keyword evidence="1" id="KW-0812">Transmembrane</keyword>
<dbReference type="Proteomes" id="UP000055048">
    <property type="component" value="Unassembled WGS sequence"/>
</dbReference>
<gene>
    <name evidence="2" type="ORF">T05_15495</name>
</gene>
<protein>
    <submittedName>
        <fullName evidence="2">Uncharacterized protein</fullName>
    </submittedName>
</protein>
<proteinExistence type="predicted"/>
<evidence type="ECO:0000313" key="2">
    <source>
        <dbReference type="EMBL" id="KRX38768.1"/>
    </source>
</evidence>
<dbReference type="AlphaFoldDB" id="A0A0V0TIN4"/>
<name>A0A0V0TIN4_9BILA</name>
<evidence type="ECO:0000313" key="3">
    <source>
        <dbReference type="Proteomes" id="UP000055048"/>
    </source>
</evidence>
<sequence>MTNLLVSTYVDRCPDEARTEEIALKWMTGIVVSLAFILVLTFTFLQLQRIRKRNLALRHKLNLGSTSSANLL</sequence>
<keyword evidence="1" id="KW-0472">Membrane</keyword>
<feature type="transmembrane region" description="Helical" evidence="1">
    <location>
        <begin position="26"/>
        <end position="45"/>
    </location>
</feature>
<evidence type="ECO:0000256" key="1">
    <source>
        <dbReference type="SAM" id="Phobius"/>
    </source>
</evidence>
<accession>A0A0V0TIN4</accession>